<comment type="caution">
    <text evidence="2">The sequence shown here is derived from an EMBL/GenBank/DDBJ whole genome shotgun (WGS) entry which is preliminary data.</text>
</comment>
<feature type="compositionally biased region" description="Pro residues" evidence="1">
    <location>
        <begin position="37"/>
        <end position="47"/>
    </location>
</feature>
<dbReference type="SUPFAM" id="SSF103383">
    <property type="entry name" value="Antivirulence factor"/>
    <property type="match status" value="1"/>
</dbReference>
<dbReference type="Gene3D" id="1.10.3290.20">
    <property type="match status" value="2"/>
</dbReference>
<sequence length="520" mass="56193">MRYVQNDNDRRRALPDFMKINKAPSHSGIASGDTPQSPAPADTPPRPTTAGAAGPLSGLKRKVKKALPGMLCSGAKQTTNGSEAASHQAMTMQPANAALAGIEMALSRPGETVTVDLQRQRPPQALTPEQRISSDVQVRLRYAEEQGARRLDIESSLFHEPGAQSVTTHGSKPLLKAAASAALAPGLQGLDHMFTSVSPPIPHALPGPAAESRLSPTQIALTGVARWPDPLFNQESTPENQQYGRRFHSTARDGGARIASGQIQSFRQLWDFVGAARHSWASQQTAQTGGPGKPEHENAEPFAAGYPRQADGGTPLVERYAYLSQRARQLPLVRQTNDLVADAAQPMPDGFMAHDVFEMAGELNGEVVPLTQLRLAVNPEDFQHPLAEQARTGHQEPPAIALPSCIAHTPFELVQPIMNHVENLFGDLVARAHDRAELMPALGNLHWWMAHAMPDLRGSAAKTELAIRALANAHGVELPPFARGNVPDLEAFLTDRESFSTHYADLFERPDHETAASTRD</sequence>
<dbReference type="Pfam" id="PF05394">
    <property type="entry name" value="AvrB_AvrC"/>
    <property type="match status" value="1"/>
</dbReference>
<evidence type="ECO:0000313" key="2">
    <source>
        <dbReference type="EMBL" id="PPT96287.1"/>
    </source>
</evidence>
<dbReference type="AlphaFoldDB" id="A0A2S6ZUT7"/>
<feature type="region of interest" description="Disordered" evidence="1">
    <location>
        <begin position="281"/>
        <end position="311"/>
    </location>
</feature>
<gene>
    <name evidence="2" type="ORF">XarbCFBP7409_16095</name>
</gene>
<protein>
    <submittedName>
        <fullName evidence="2">Uncharacterized protein</fullName>
    </submittedName>
</protein>
<name>A0A2S6ZUT7_9XANT</name>
<evidence type="ECO:0000256" key="1">
    <source>
        <dbReference type="SAM" id="MobiDB-lite"/>
    </source>
</evidence>
<feature type="region of interest" description="Disordered" evidence="1">
    <location>
        <begin position="1"/>
        <end position="62"/>
    </location>
</feature>
<dbReference type="InterPro" id="IPR053495">
    <property type="entry name" value="AvrB/C-like"/>
</dbReference>
<dbReference type="EMBL" id="MDSL01000038">
    <property type="protein sequence ID" value="PPT96287.1"/>
    <property type="molecule type" value="Genomic_DNA"/>
</dbReference>
<dbReference type="InterPro" id="IPR036231">
    <property type="entry name" value="Avirulence_B/C_sf"/>
</dbReference>
<organism evidence="2 3">
    <name type="scientific">Xanthomonas arboricola pv. guizotiae</name>
    <dbReference type="NCBI Taxonomy" id="487867"/>
    <lineage>
        <taxon>Bacteria</taxon>
        <taxon>Pseudomonadati</taxon>
        <taxon>Pseudomonadota</taxon>
        <taxon>Gammaproteobacteria</taxon>
        <taxon>Lysobacterales</taxon>
        <taxon>Lysobacteraceae</taxon>
        <taxon>Xanthomonas</taxon>
    </lineage>
</organism>
<proteinExistence type="predicted"/>
<accession>A0A2S6ZUT7</accession>
<dbReference type="Proteomes" id="UP000238049">
    <property type="component" value="Unassembled WGS sequence"/>
</dbReference>
<reference evidence="2 3" key="1">
    <citation type="submission" date="2016-08" db="EMBL/GenBank/DDBJ databases">
        <title>Evolution of the type three secretion system and type three effector repertoires in Xanthomonas.</title>
        <authorList>
            <person name="Merda D."/>
            <person name="Briand M."/>
            <person name="Bosis E."/>
            <person name="Rousseau C."/>
            <person name="Portier P."/>
            <person name="Jacques M.-A."/>
            <person name="Fischer-Le Saux M."/>
        </authorList>
    </citation>
    <scope>NUCLEOTIDE SEQUENCE [LARGE SCALE GENOMIC DNA]</scope>
    <source>
        <strain evidence="2 3">CFBP 7409</strain>
    </source>
</reference>
<evidence type="ECO:0000313" key="3">
    <source>
        <dbReference type="Proteomes" id="UP000238049"/>
    </source>
</evidence>
<dbReference type="InterPro" id="IPR008798">
    <property type="entry name" value="Avirulence_B/C"/>
</dbReference>
<dbReference type="NCBIfam" id="NF041403">
    <property type="entry name" value="XopAH"/>
    <property type="match status" value="1"/>
</dbReference>